<dbReference type="InterPro" id="IPR019618">
    <property type="entry name" value="Spore_germination_GerPA"/>
</dbReference>
<evidence type="ECO:0000313" key="3">
    <source>
        <dbReference type="Proteomes" id="UP000032633"/>
    </source>
</evidence>
<keyword evidence="3" id="KW-1185">Reference proteome</keyword>
<dbReference type="HOGENOM" id="CLU_173188_0_0_9"/>
<dbReference type="KEGG" id="pbj:VN24_25455"/>
<dbReference type="RefSeq" id="WP_045672719.1">
    <property type="nucleotide sequence ID" value="NZ_CP011058.1"/>
</dbReference>
<dbReference type="STRING" id="1126833.VN24_25455"/>
<protein>
    <submittedName>
        <fullName evidence="2">Spore gernimation protein GerPA</fullName>
    </submittedName>
</protein>
<accession>A0A0D5NPR2</accession>
<name>A0A0D5NPR2_9BACL</name>
<feature type="compositionally biased region" description="Polar residues" evidence="1">
    <location>
        <begin position="57"/>
        <end position="70"/>
    </location>
</feature>
<organism evidence="2 3">
    <name type="scientific">Paenibacillus beijingensis</name>
    <dbReference type="NCBI Taxonomy" id="1126833"/>
    <lineage>
        <taxon>Bacteria</taxon>
        <taxon>Bacillati</taxon>
        <taxon>Bacillota</taxon>
        <taxon>Bacilli</taxon>
        <taxon>Bacillales</taxon>
        <taxon>Paenibacillaceae</taxon>
        <taxon>Paenibacillus</taxon>
    </lineage>
</organism>
<dbReference type="PATRIC" id="fig|1126833.4.peg.5594"/>
<dbReference type="OrthoDB" id="2691926at2"/>
<evidence type="ECO:0000256" key="1">
    <source>
        <dbReference type="SAM" id="MobiDB-lite"/>
    </source>
</evidence>
<reference evidence="3" key="2">
    <citation type="submission" date="2015-03" db="EMBL/GenBank/DDBJ databases">
        <title>Genome sequence of Paenibacillus beijingensis strain DSM 24997T.</title>
        <authorList>
            <person name="Kwak Y."/>
            <person name="Shin J.-H."/>
        </authorList>
    </citation>
    <scope>NUCLEOTIDE SEQUENCE [LARGE SCALE GENOMIC DNA]</scope>
    <source>
        <strain evidence="3">DSM 24997</strain>
    </source>
</reference>
<proteinExistence type="predicted"/>
<dbReference type="AlphaFoldDB" id="A0A0D5NPR2"/>
<dbReference type="EMBL" id="CP011058">
    <property type="protein sequence ID" value="AJY77294.1"/>
    <property type="molecule type" value="Genomic_DNA"/>
</dbReference>
<dbReference type="PANTHER" id="PTHR37808">
    <property type="entry name" value="SPORE GERMINATION PROTEIN-LIKE PROTEIN YDZR-RELATED"/>
    <property type="match status" value="1"/>
</dbReference>
<feature type="region of interest" description="Disordered" evidence="1">
    <location>
        <begin position="57"/>
        <end position="80"/>
    </location>
</feature>
<dbReference type="PANTHER" id="PTHR37808:SF3">
    <property type="entry name" value="SPORE GERMINATION PROTEIN GERPA-RELATED"/>
    <property type="match status" value="1"/>
</dbReference>
<sequence>MPSVVGFVNIVSIGSSGVVQFGDTVQVSPSSTSKTYAGSGSFLTGSLANANNGVSATNTLDPDVQDSPNNKVAAGAGNVV</sequence>
<evidence type="ECO:0000313" key="2">
    <source>
        <dbReference type="EMBL" id="AJY77294.1"/>
    </source>
</evidence>
<dbReference type="Proteomes" id="UP000032633">
    <property type="component" value="Chromosome"/>
</dbReference>
<gene>
    <name evidence="2" type="ORF">VN24_25455</name>
</gene>
<dbReference type="Pfam" id="PF10676">
    <property type="entry name" value="gerPA"/>
    <property type="match status" value="1"/>
</dbReference>
<reference evidence="2 3" key="1">
    <citation type="journal article" date="2015" name="J. Biotechnol.">
        <title>Complete genome sequence of Paenibacillus beijingensis 7188(T) (=DSM 24997(T)), a novel rhizobacterium from jujube garden soil.</title>
        <authorList>
            <person name="Kwak Y."/>
            <person name="Shin J.H."/>
        </authorList>
    </citation>
    <scope>NUCLEOTIDE SEQUENCE [LARGE SCALE GENOMIC DNA]</scope>
    <source>
        <strain evidence="2 3">DSM 24997</strain>
    </source>
</reference>